<reference evidence="6 7" key="1">
    <citation type="journal article" date="2023" name="Arcadia Sci">
        <title>De novo assembly of a long-read Amblyomma americanum tick genome.</title>
        <authorList>
            <person name="Chou S."/>
            <person name="Poskanzer K.E."/>
            <person name="Rollins M."/>
            <person name="Thuy-Boun P.S."/>
        </authorList>
    </citation>
    <scope>NUCLEOTIDE SEQUENCE [LARGE SCALE GENOMIC DNA]</scope>
    <source>
        <strain evidence="6">F_SG_1</strain>
        <tissue evidence="6">Salivary glands</tissue>
    </source>
</reference>
<dbReference type="GO" id="GO:0000978">
    <property type="term" value="F:RNA polymerase II cis-regulatory region sequence-specific DNA binding"/>
    <property type="evidence" value="ECO:0007669"/>
    <property type="project" value="TreeGrafter"/>
</dbReference>
<evidence type="ECO:0000256" key="1">
    <source>
        <dbReference type="ARBA" id="ARBA00004123"/>
    </source>
</evidence>
<dbReference type="GO" id="GO:0042796">
    <property type="term" value="P:snRNA transcription by RNA polymerase III"/>
    <property type="evidence" value="ECO:0007669"/>
    <property type="project" value="TreeGrafter"/>
</dbReference>
<dbReference type="GO" id="GO:0019185">
    <property type="term" value="C:snRNA-activating protein complex"/>
    <property type="evidence" value="ECO:0007669"/>
    <property type="project" value="TreeGrafter"/>
</dbReference>
<name>A0AAQ4EQP1_AMBAM</name>
<sequence length="179" mass="20927">MLLTQRVVRRKKPKVRNNWYHSMVFHSPYFRDVNGVPAPPNADELTKRANKELDPYISRVVPWSADEDRSLSTQAEVDSLANSQTVKAGKDLENVQRHASRVCEMRNLSLVELLEMSTRPVDWVRIAALDMHRNRTAADCEMRWRHLLDVRLTQGPWTQSEDDQLCRLAAKYDEHCWDQ</sequence>
<dbReference type="Proteomes" id="UP001321473">
    <property type="component" value="Unassembled WGS sequence"/>
</dbReference>
<evidence type="ECO:0000256" key="4">
    <source>
        <dbReference type="ARBA" id="ARBA00023163"/>
    </source>
</evidence>
<evidence type="ECO:0000256" key="3">
    <source>
        <dbReference type="ARBA" id="ARBA00023125"/>
    </source>
</evidence>
<dbReference type="InterPro" id="IPR009057">
    <property type="entry name" value="Homeodomain-like_sf"/>
</dbReference>
<gene>
    <name evidence="6" type="ORF">V5799_029633</name>
</gene>
<evidence type="ECO:0000313" key="6">
    <source>
        <dbReference type="EMBL" id="KAK8777021.1"/>
    </source>
</evidence>
<comment type="subcellular location">
    <subcellularLocation>
        <location evidence="1">Nucleus</location>
    </subcellularLocation>
</comment>
<dbReference type="InterPro" id="IPR051575">
    <property type="entry name" value="Myb-like_DNA-bd"/>
</dbReference>
<evidence type="ECO:0008006" key="8">
    <source>
        <dbReference type="Google" id="ProtNLM"/>
    </source>
</evidence>
<keyword evidence="7" id="KW-1185">Reference proteome</keyword>
<dbReference type="GO" id="GO:0001006">
    <property type="term" value="F:RNA polymerase III type 3 promoter sequence-specific DNA binding"/>
    <property type="evidence" value="ECO:0007669"/>
    <property type="project" value="TreeGrafter"/>
</dbReference>
<dbReference type="GO" id="GO:0005634">
    <property type="term" value="C:nucleus"/>
    <property type="evidence" value="ECO:0007669"/>
    <property type="project" value="UniProtKB-SubCell"/>
</dbReference>
<organism evidence="6 7">
    <name type="scientific">Amblyomma americanum</name>
    <name type="common">Lone star tick</name>
    <dbReference type="NCBI Taxonomy" id="6943"/>
    <lineage>
        <taxon>Eukaryota</taxon>
        <taxon>Metazoa</taxon>
        <taxon>Ecdysozoa</taxon>
        <taxon>Arthropoda</taxon>
        <taxon>Chelicerata</taxon>
        <taxon>Arachnida</taxon>
        <taxon>Acari</taxon>
        <taxon>Parasitiformes</taxon>
        <taxon>Ixodida</taxon>
        <taxon>Ixodoidea</taxon>
        <taxon>Ixodidae</taxon>
        <taxon>Amblyomminae</taxon>
        <taxon>Amblyomma</taxon>
    </lineage>
</organism>
<keyword evidence="4" id="KW-0804">Transcription</keyword>
<feature type="non-terminal residue" evidence="6">
    <location>
        <position position="179"/>
    </location>
</feature>
<keyword evidence="3" id="KW-0238">DNA-binding</keyword>
<proteinExistence type="predicted"/>
<dbReference type="PANTHER" id="PTHR46621">
    <property type="entry name" value="SNRNA-ACTIVATING PROTEIN COMPLEX SUBUNIT 4"/>
    <property type="match status" value="1"/>
</dbReference>
<accession>A0AAQ4EQP1</accession>
<keyword evidence="5" id="KW-0539">Nucleus</keyword>
<evidence type="ECO:0000256" key="5">
    <source>
        <dbReference type="ARBA" id="ARBA00023242"/>
    </source>
</evidence>
<dbReference type="AlphaFoldDB" id="A0AAQ4EQP1"/>
<dbReference type="SUPFAM" id="SSF46689">
    <property type="entry name" value="Homeodomain-like"/>
    <property type="match status" value="1"/>
</dbReference>
<protein>
    <recommendedName>
        <fullName evidence="8">Myb-like domain-containing protein</fullName>
    </recommendedName>
</protein>
<evidence type="ECO:0000313" key="7">
    <source>
        <dbReference type="Proteomes" id="UP001321473"/>
    </source>
</evidence>
<evidence type="ECO:0000256" key="2">
    <source>
        <dbReference type="ARBA" id="ARBA00023015"/>
    </source>
</evidence>
<dbReference type="PANTHER" id="PTHR46621:SF1">
    <property type="entry name" value="SNRNA-ACTIVATING PROTEIN COMPLEX SUBUNIT 4"/>
    <property type="match status" value="1"/>
</dbReference>
<dbReference type="Pfam" id="PF13921">
    <property type="entry name" value="Myb_DNA-bind_6"/>
    <property type="match status" value="1"/>
</dbReference>
<comment type="caution">
    <text evidence="6">The sequence shown here is derived from an EMBL/GenBank/DDBJ whole genome shotgun (WGS) entry which is preliminary data.</text>
</comment>
<dbReference type="GO" id="GO:0042795">
    <property type="term" value="P:snRNA transcription by RNA polymerase II"/>
    <property type="evidence" value="ECO:0007669"/>
    <property type="project" value="TreeGrafter"/>
</dbReference>
<keyword evidence="2" id="KW-0805">Transcription regulation</keyword>
<dbReference type="EMBL" id="JARKHS020012285">
    <property type="protein sequence ID" value="KAK8777021.1"/>
    <property type="molecule type" value="Genomic_DNA"/>
</dbReference>